<dbReference type="PANTHER" id="PTHR24020">
    <property type="entry name" value="COLLAGEN ALPHA"/>
    <property type="match status" value="1"/>
</dbReference>
<sequence>MTKFLTITLALMLLGTTTSGVSFAQVANDVTVTKIANPTDIVLFGTGSPDTTTVTISVAGYGGSITETLPLNVVLTLDESGSLSPTEFVQEKNAAKSFVNLLSSSRDKAGVVAFSSSSRTIIPITSSLPNVINVLNGMNQLGGSTNFFAGIDRSINLFDAANPPAGEPKVIIFFTDGFNNIDVNLLSGALSEAASKNIIIYAIGIGPSVDQNQLIHVAGSSSRVFNADFNSLNTIVNQILTDVVINTSPTQVNLVETTNSNIVSEDNFFNSSYKYS</sequence>
<dbReference type="Proteomes" id="UP000014065">
    <property type="component" value="Unassembled WGS sequence"/>
</dbReference>
<dbReference type="InterPro" id="IPR050525">
    <property type="entry name" value="ECM_Assembly_Org"/>
</dbReference>
<name>S2EP76_9ARCH</name>
<dbReference type="SMART" id="SM00327">
    <property type="entry name" value="VWA"/>
    <property type="match status" value="1"/>
</dbReference>
<protein>
    <submittedName>
        <fullName evidence="2">von Willebrand factor type A domain protein</fullName>
    </submittedName>
</protein>
<dbReference type="PRINTS" id="PR00453">
    <property type="entry name" value="VWFADOMAIN"/>
</dbReference>
<dbReference type="Gene3D" id="3.40.50.410">
    <property type="entry name" value="von Willebrand factor, type A domain"/>
    <property type="match status" value="1"/>
</dbReference>
<evidence type="ECO:0000313" key="3">
    <source>
        <dbReference type="Proteomes" id="UP000014065"/>
    </source>
</evidence>
<dbReference type="Pfam" id="PF00092">
    <property type="entry name" value="VWA"/>
    <property type="match status" value="1"/>
</dbReference>
<accession>S2EP76</accession>
<dbReference type="EMBL" id="AHJG01000083">
    <property type="protein sequence ID" value="EPA06262.1"/>
    <property type="molecule type" value="Genomic_DNA"/>
</dbReference>
<evidence type="ECO:0000259" key="1">
    <source>
        <dbReference type="PROSITE" id="PS50234"/>
    </source>
</evidence>
<dbReference type="InterPro" id="IPR036465">
    <property type="entry name" value="vWFA_dom_sf"/>
</dbReference>
<keyword evidence="3" id="KW-1185">Reference proteome</keyword>
<dbReference type="InterPro" id="IPR002035">
    <property type="entry name" value="VWF_A"/>
</dbReference>
<dbReference type="AlphaFoldDB" id="S2EP76"/>
<gene>
    <name evidence="2" type="ORF">BG20_I2047</name>
</gene>
<dbReference type="PANTHER" id="PTHR24020:SF87">
    <property type="entry name" value="COLLAGEN ALPHA-1(VI) CHAIN-LIKE"/>
    <property type="match status" value="1"/>
</dbReference>
<organism evidence="2 3">
    <name type="scientific">Candidatus Nitrosarchaeum limnium BG20</name>
    <dbReference type="NCBI Taxonomy" id="859192"/>
    <lineage>
        <taxon>Archaea</taxon>
        <taxon>Nitrososphaerota</taxon>
        <taxon>Nitrososphaeria</taxon>
        <taxon>Nitrosopumilales</taxon>
        <taxon>Nitrosopumilaceae</taxon>
        <taxon>Nitrosarchaeum</taxon>
    </lineage>
</organism>
<dbReference type="SUPFAM" id="SSF53300">
    <property type="entry name" value="vWA-like"/>
    <property type="match status" value="1"/>
</dbReference>
<evidence type="ECO:0000313" key="2">
    <source>
        <dbReference type="EMBL" id="EPA06262.1"/>
    </source>
</evidence>
<feature type="domain" description="VWFA" evidence="1">
    <location>
        <begin position="72"/>
        <end position="239"/>
    </location>
</feature>
<reference evidence="2 3" key="1">
    <citation type="journal article" date="2012" name="J. Bacteriol.">
        <title>Genome Sequence of "Candidatus Nitrosoarchaeum limnia" BG20, a Low-Salinity Ammonia-Oxidizing Archaeon from the San Francisco Bay Estuary.</title>
        <authorList>
            <person name="Mosier A.C."/>
            <person name="Allen E.E."/>
            <person name="Kim M."/>
            <person name="Ferriera S."/>
            <person name="Francis C.A."/>
        </authorList>
    </citation>
    <scope>NUCLEOTIDE SEQUENCE [LARGE SCALE GENOMIC DNA]</scope>
    <source>
        <strain evidence="2 3">BG20</strain>
    </source>
</reference>
<dbReference type="CDD" id="cd00198">
    <property type="entry name" value="vWFA"/>
    <property type="match status" value="1"/>
</dbReference>
<comment type="caution">
    <text evidence="2">The sequence shown here is derived from an EMBL/GenBank/DDBJ whole genome shotgun (WGS) entry which is preliminary data.</text>
</comment>
<proteinExistence type="predicted"/>
<dbReference type="PROSITE" id="PS50234">
    <property type="entry name" value="VWFA"/>
    <property type="match status" value="1"/>
</dbReference>